<evidence type="ECO:0000256" key="3">
    <source>
        <dbReference type="ARBA" id="ARBA00022529"/>
    </source>
</evidence>
<feature type="domain" description="Knottins-like" evidence="8">
    <location>
        <begin position="33"/>
        <end position="88"/>
    </location>
</feature>
<evidence type="ECO:0000256" key="2">
    <source>
        <dbReference type="ARBA" id="ARBA00022525"/>
    </source>
</evidence>
<evidence type="ECO:0000313" key="10">
    <source>
        <dbReference type="RefSeq" id="XP_010506235.1"/>
    </source>
</evidence>
<dbReference type="InterPro" id="IPR036574">
    <property type="entry name" value="Scorpion_toxin-like_sf"/>
</dbReference>
<evidence type="ECO:0000313" key="9">
    <source>
        <dbReference type="Proteomes" id="UP000694864"/>
    </source>
</evidence>
<evidence type="ECO:0000256" key="6">
    <source>
        <dbReference type="ARBA" id="ARBA00038027"/>
    </source>
</evidence>
<dbReference type="SUPFAM" id="SSF57095">
    <property type="entry name" value="Scorpion toxin-like"/>
    <property type="match status" value="1"/>
</dbReference>
<dbReference type="Pfam" id="PF00537">
    <property type="entry name" value="Toxin_3"/>
    <property type="match status" value="1"/>
</dbReference>
<comment type="similarity">
    <text evidence="6">Belongs to the DEFL family. Protease inhibitor I18 (RTI/MTI-2) subfamily.</text>
</comment>
<comment type="subcellular location">
    <subcellularLocation>
        <location evidence="1">Secreted</location>
    </subcellularLocation>
</comment>
<keyword evidence="3" id="KW-0929">Antimicrobial</keyword>
<keyword evidence="4" id="KW-0295">Fungicide</keyword>
<keyword evidence="2" id="KW-0964">Secreted</keyword>
<evidence type="ECO:0000256" key="7">
    <source>
        <dbReference type="SAM" id="SignalP"/>
    </source>
</evidence>
<protein>
    <submittedName>
        <fullName evidence="10">Defensin-like protein 193</fullName>
    </submittedName>
</protein>
<accession>A0ABM0YUX2</accession>
<feature type="chain" id="PRO_5046568156" evidence="7">
    <location>
        <begin position="30"/>
        <end position="92"/>
    </location>
</feature>
<dbReference type="SMART" id="SM00505">
    <property type="entry name" value="Knot1"/>
    <property type="match status" value="1"/>
</dbReference>
<reference evidence="9" key="1">
    <citation type="journal article" date="2014" name="Nat. Commun.">
        <title>The emerging biofuel crop Camelina sativa retains a highly undifferentiated hexaploid genome structure.</title>
        <authorList>
            <person name="Kagale S."/>
            <person name="Koh C."/>
            <person name="Nixon J."/>
            <person name="Bollina V."/>
            <person name="Clarke W.E."/>
            <person name="Tuteja R."/>
            <person name="Spillane C."/>
            <person name="Robinson S.J."/>
            <person name="Links M.G."/>
            <person name="Clarke C."/>
            <person name="Higgins E.E."/>
            <person name="Huebert T."/>
            <person name="Sharpe A.G."/>
            <person name="Parkin I.A."/>
        </authorList>
    </citation>
    <scope>NUCLEOTIDE SEQUENCE [LARGE SCALE GENOMIC DNA]</scope>
    <source>
        <strain evidence="9">cv. DH55</strain>
    </source>
</reference>
<feature type="signal peptide" evidence="7">
    <location>
        <begin position="1"/>
        <end position="29"/>
    </location>
</feature>
<dbReference type="GeneID" id="104782870"/>
<evidence type="ECO:0000256" key="1">
    <source>
        <dbReference type="ARBA" id="ARBA00004613"/>
    </source>
</evidence>
<dbReference type="Proteomes" id="UP000694864">
    <property type="component" value="Chromosome 4"/>
</dbReference>
<gene>
    <name evidence="10" type="primary">LOC104782870</name>
</gene>
<evidence type="ECO:0000256" key="5">
    <source>
        <dbReference type="ARBA" id="ARBA00022821"/>
    </source>
</evidence>
<keyword evidence="7" id="KW-0732">Signal</keyword>
<dbReference type="InterPro" id="IPR003614">
    <property type="entry name" value="Knottins"/>
</dbReference>
<reference evidence="10" key="2">
    <citation type="submission" date="2025-08" db="UniProtKB">
        <authorList>
            <consortium name="RefSeq"/>
        </authorList>
    </citation>
    <scope>IDENTIFICATION</scope>
    <source>
        <tissue evidence="10">Leaf</tissue>
    </source>
</reference>
<dbReference type="RefSeq" id="XP_010506235.1">
    <property type="nucleotide sequence ID" value="XM_010507933.2"/>
</dbReference>
<organism evidence="9 10">
    <name type="scientific">Camelina sativa</name>
    <name type="common">False flax</name>
    <name type="synonym">Myagrum sativum</name>
    <dbReference type="NCBI Taxonomy" id="90675"/>
    <lineage>
        <taxon>Eukaryota</taxon>
        <taxon>Viridiplantae</taxon>
        <taxon>Streptophyta</taxon>
        <taxon>Embryophyta</taxon>
        <taxon>Tracheophyta</taxon>
        <taxon>Spermatophyta</taxon>
        <taxon>Magnoliopsida</taxon>
        <taxon>eudicotyledons</taxon>
        <taxon>Gunneridae</taxon>
        <taxon>Pentapetalae</taxon>
        <taxon>rosids</taxon>
        <taxon>malvids</taxon>
        <taxon>Brassicales</taxon>
        <taxon>Brassicaceae</taxon>
        <taxon>Camelineae</taxon>
        <taxon>Camelina</taxon>
    </lineage>
</organism>
<keyword evidence="9" id="KW-1185">Reference proteome</keyword>
<dbReference type="Gene3D" id="3.30.30.10">
    <property type="entry name" value="Knottin, scorpion toxin-like"/>
    <property type="match status" value="1"/>
</dbReference>
<evidence type="ECO:0000256" key="4">
    <source>
        <dbReference type="ARBA" id="ARBA00022577"/>
    </source>
</evidence>
<keyword evidence="5" id="KW-0611">Plant defense</keyword>
<evidence type="ECO:0000259" key="8">
    <source>
        <dbReference type="SMART" id="SM00505"/>
    </source>
</evidence>
<name>A0ABM0YUX2_CAMSA</name>
<proteinExistence type="inferred from homology"/>
<sequence length="92" mass="10375">MRLARKSVTTFAVYFILFLIIFEVPEIYAQDSKCLKEYGGNVGFRYCAPRIYPSFCYRNCRKNKAAEGGRCRSGEAGAGGMKCLCDYCSDKP</sequence>
<dbReference type="InterPro" id="IPR002061">
    <property type="entry name" value="Scorpion_toxinL/defensin"/>
</dbReference>